<dbReference type="EMBL" id="CP069483">
    <property type="protein sequence ID" value="QRO79807.1"/>
    <property type="molecule type" value="Genomic_DNA"/>
</dbReference>
<reference evidence="2 3" key="1">
    <citation type="submission" date="2021-02" db="EMBL/GenBank/DDBJ databases">
        <title>FDA dAtabase for Regulatory Grade micrObial Sequences (FDA-ARGOS): Supporting development and validation of Infectious Disease Dx tests.</title>
        <authorList>
            <person name="Minogue T."/>
            <person name="Wolcott M."/>
            <person name="Wasieloski L."/>
            <person name="Aguilar W."/>
            <person name="Moore D."/>
            <person name="Jaissle J."/>
            <person name="Tallon L."/>
            <person name="Sadzewicz L."/>
            <person name="Zhao X."/>
            <person name="Boylan J."/>
            <person name="Ott S."/>
            <person name="Bowen H."/>
            <person name="Vavikolanu K."/>
            <person name="Mehta A."/>
            <person name="Aluvathingal J."/>
            <person name="Nadendla S."/>
            <person name="Yan Y."/>
            <person name="Sichtig H."/>
        </authorList>
    </citation>
    <scope>NUCLEOTIDE SEQUENCE [LARGE SCALE GENOMIC DNA]</scope>
    <source>
        <strain evidence="2 3">FDAARGOS_1272</strain>
    </source>
</reference>
<evidence type="ECO:0000256" key="1">
    <source>
        <dbReference type="SAM" id="MobiDB-lite"/>
    </source>
</evidence>
<dbReference type="RefSeq" id="WP_123806766.1">
    <property type="nucleotide sequence ID" value="NZ_CABVPR010000031.1"/>
</dbReference>
<proteinExistence type="predicted"/>
<evidence type="ECO:0000313" key="3">
    <source>
        <dbReference type="Proteomes" id="UP000625568"/>
    </source>
</evidence>
<feature type="compositionally biased region" description="Basic and acidic residues" evidence="1">
    <location>
        <begin position="81"/>
        <end position="95"/>
    </location>
</feature>
<protein>
    <submittedName>
        <fullName evidence="2">Uncharacterized protein</fullName>
    </submittedName>
</protein>
<accession>A0A892IF25</accession>
<keyword evidence="3" id="KW-1185">Reference proteome</keyword>
<sequence>MERPWCAQNDGASPIARPRENGPILIDVSRLSATIGLVKRREGESGMDNQSIRNRCMQEEVSRIVRHLPKRLRRRKAGPTRADDAARDRDRDRRGGGIGAQELPAWAQPLCGGITEAQSASINALRERDIMLRHLLTVFGPDCIVNVVSGRVRIVHETATEWFDLPSV</sequence>
<dbReference type="AlphaFoldDB" id="A0A892IF25"/>
<organism evidence="2 3">
    <name type="scientific">Burkholderia dolosa</name>
    <dbReference type="NCBI Taxonomy" id="152500"/>
    <lineage>
        <taxon>Bacteria</taxon>
        <taxon>Pseudomonadati</taxon>
        <taxon>Pseudomonadota</taxon>
        <taxon>Betaproteobacteria</taxon>
        <taxon>Burkholderiales</taxon>
        <taxon>Burkholderiaceae</taxon>
        <taxon>Burkholderia</taxon>
        <taxon>Burkholderia cepacia complex</taxon>
    </lineage>
</organism>
<gene>
    <name evidence="2" type="ORF">I6K02_25110</name>
</gene>
<dbReference type="Proteomes" id="UP000625568">
    <property type="component" value="Chromosome 2"/>
</dbReference>
<evidence type="ECO:0000313" key="2">
    <source>
        <dbReference type="EMBL" id="QRO79807.1"/>
    </source>
</evidence>
<name>A0A892IF25_9BURK</name>
<feature type="region of interest" description="Disordered" evidence="1">
    <location>
        <begin position="68"/>
        <end position="99"/>
    </location>
</feature>
<dbReference type="GeneID" id="93129706"/>
<feature type="compositionally biased region" description="Basic residues" evidence="1">
    <location>
        <begin position="68"/>
        <end position="78"/>
    </location>
</feature>